<dbReference type="InterPro" id="IPR037523">
    <property type="entry name" value="VOC_core"/>
</dbReference>
<dbReference type="PANTHER" id="PTHR43048">
    <property type="entry name" value="METHYLMALONYL-COA EPIMERASE"/>
    <property type="match status" value="1"/>
</dbReference>
<dbReference type="Pfam" id="PF00903">
    <property type="entry name" value="Glyoxalase"/>
    <property type="match status" value="1"/>
</dbReference>
<dbReference type="GO" id="GO:0046872">
    <property type="term" value="F:metal ion binding"/>
    <property type="evidence" value="ECO:0007669"/>
    <property type="project" value="UniProtKB-KW"/>
</dbReference>
<proteinExistence type="predicted"/>
<accession>A0A545TBF6</accession>
<dbReference type="SUPFAM" id="SSF54593">
    <property type="entry name" value="Glyoxalase/Bleomycin resistance protein/Dihydroxybiphenyl dioxygenase"/>
    <property type="match status" value="2"/>
</dbReference>
<dbReference type="Proteomes" id="UP000319732">
    <property type="component" value="Unassembled WGS sequence"/>
</dbReference>
<gene>
    <name evidence="3" type="ORF">FKG94_16165</name>
</gene>
<feature type="domain" description="VOC" evidence="2">
    <location>
        <begin position="40"/>
        <end position="181"/>
    </location>
</feature>
<evidence type="ECO:0000313" key="4">
    <source>
        <dbReference type="Proteomes" id="UP000319732"/>
    </source>
</evidence>
<dbReference type="GO" id="GO:0046491">
    <property type="term" value="P:L-methylmalonyl-CoA metabolic process"/>
    <property type="evidence" value="ECO:0007669"/>
    <property type="project" value="TreeGrafter"/>
</dbReference>
<reference evidence="3 4" key="1">
    <citation type="submission" date="2019-06" db="EMBL/GenBank/DDBJ databases">
        <title>Whole genome sequence for Cellvibrionaceae sp. R142.</title>
        <authorList>
            <person name="Wang G."/>
        </authorList>
    </citation>
    <scope>NUCLEOTIDE SEQUENCE [LARGE SCALE GENOMIC DNA]</scope>
    <source>
        <strain evidence="3 4">R142</strain>
    </source>
</reference>
<dbReference type="RefSeq" id="WP_142905366.1">
    <property type="nucleotide sequence ID" value="NZ_ML660096.1"/>
</dbReference>
<dbReference type="AlphaFoldDB" id="A0A545TBF6"/>
<keyword evidence="4" id="KW-1185">Reference proteome</keyword>
<keyword evidence="1" id="KW-0479">Metal-binding</keyword>
<dbReference type="InterPro" id="IPR004360">
    <property type="entry name" value="Glyas_Fos-R_dOase_dom"/>
</dbReference>
<sequence>MRPTNQSLVADTTLAASLAKTTVEVDPKASVKDTATSIQGINHIGLSVRDLDKTLSFYQRATGFELLSRELVTDNADANKLFGAPGLEYEQAVIKAPNMLFELIAFEHNRDSPVHKMPVQGPGMTHTCFPSSASDPGYDKFVAAGLDVLSRGSSPVDLGGYGVTYAYGYDPEGNMLEMEQMDKEILARSGYDSAFQDLGYPMWMTQVALVTHDIKRLMSFYQMVLGFSPYNVGEYKNHPQSDKVVNVDNAHVKGCWFRMDSVKVIELWQYENPRTPAFSGQREVTAPGYSFSIEVGNIQREYQRLKELGVAFVSEPVLLDNLWQAYAFDVDGNVFSLRQPKDT</sequence>
<evidence type="ECO:0000256" key="1">
    <source>
        <dbReference type="ARBA" id="ARBA00022723"/>
    </source>
</evidence>
<organism evidence="3 4">
    <name type="scientific">Exilibacterium tricleocarpae</name>
    <dbReference type="NCBI Taxonomy" id="2591008"/>
    <lineage>
        <taxon>Bacteria</taxon>
        <taxon>Pseudomonadati</taxon>
        <taxon>Pseudomonadota</taxon>
        <taxon>Gammaproteobacteria</taxon>
        <taxon>Cellvibrionales</taxon>
        <taxon>Cellvibrionaceae</taxon>
        <taxon>Exilibacterium</taxon>
    </lineage>
</organism>
<name>A0A545TBF6_9GAMM</name>
<dbReference type="OrthoDB" id="9795618at2"/>
<dbReference type="Gene3D" id="3.10.180.10">
    <property type="entry name" value="2,3-Dihydroxybiphenyl 1,2-Dioxygenase, domain 1"/>
    <property type="match status" value="2"/>
</dbReference>
<comment type="caution">
    <text evidence="3">The sequence shown here is derived from an EMBL/GenBank/DDBJ whole genome shotgun (WGS) entry which is preliminary data.</text>
</comment>
<dbReference type="EMBL" id="VHSG01000016">
    <property type="protein sequence ID" value="TQV74545.1"/>
    <property type="molecule type" value="Genomic_DNA"/>
</dbReference>
<dbReference type="PANTHER" id="PTHR43048:SF3">
    <property type="entry name" value="METHYLMALONYL-COA EPIMERASE, MITOCHONDRIAL"/>
    <property type="match status" value="1"/>
</dbReference>
<dbReference type="InterPro" id="IPR051785">
    <property type="entry name" value="MMCE/EMCE_epimerase"/>
</dbReference>
<dbReference type="GO" id="GO:0004493">
    <property type="term" value="F:methylmalonyl-CoA epimerase activity"/>
    <property type="evidence" value="ECO:0007669"/>
    <property type="project" value="TreeGrafter"/>
</dbReference>
<evidence type="ECO:0000313" key="3">
    <source>
        <dbReference type="EMBL" id="TQV74545.1"/>
    </source>
</evidence>
<dbReference type="InterPro" id="IPR029068">
    <property type="entry name" value="Glyas_Bleomycin-R_OHBP_Dase"/>
</dbReference>
<dbReference type="Pfam" id="PF13669">
    <property type="entry name" value="Glyoxalase_4"/>
    <property type="match status" value="1"/>
</dbReference>
<dbReference type="PROSITE" id="PS51819">
    <property type="entry name" value="VOC"/>
    <property type="match status" value="2"/>
</dbReference>
<evidence type="ECO:0000259" key="2">
    <source>
        <dbReference type="PROSITE" id="PS51819"/>
    </source>
</evidence>
<protein>
    <submittedName>
        <fullName evidence="3">VOC family protein</fullName>
    </submittedName>
</protein>
<feature type="domain" description="VOC" evidence="2">
    <location>
        <begin position="203"/>
        <end position="340"/>
    </location>
</feature>